<evidence type="ECO:0000313" key="1">
    <source>
        <dbReference type="EMBL" id="SCO84048.1"/>
    </source>
</evidence>
<accession>A0A2H3T5N6</accession>
<name>A0A2H3T5N6_FUSOX</name>
<evidence type="ECO:0000313" key="2">
    <source>
        <dbReference type="Proteomes" id="UP000219369"/>
    </source>
</evidence>
<sequence>MPSIKKEI</sequence>
<proteinExistence type="predicted"/>
<organism evidence="1 2">
    <name type="scientific">Fusarium oxysporum</name>
    <name type="common">Fusarium vascular wilt</name>
    <dbReference type="NCBI Taxonomy" id="5507"/>
    <lineage>
        <taxon>Eukaryota</taxon>
        <taxon>Fungi</taxon>
        <taxon>Dikarya</taxon>
        <taxon>Ascomycota</taxon>
        <taxon>Pezizomycotina</taxon>
        <taxon>Sordariomycetes</taxon>
        <taxon>Hypocreomycetidae</taxon>
        <taxon>Hypocreales</taxon>
        <taxon>Nectriaceae</taxon>
        <taxon>Fusarium</taxon>
        <taxon>Fusarium oxysporum species complex</taxon>
    </lineage>
</organism>
<protein>
    <submittedName>
        <fullName evidence="1">Uncharacterized protein</fullName>
    </submittedName>
</protein>
<dbReference type="EMBL" id="FMJY01000004">
    <property type="protein sequence ID" value="SCO84048.1"/>
    <property type="molecule type" value="Genomic_DNA"/>
</dbReference>
<gene>
    <name evidence="1" type="ORF">FRV6_08175</name>
</gene>
<dbReference type="Proteomes" id="UP000219369">
    <property type="component" value="Unassembled WGS sequence"/>
</dbReference>
<reference evidence="2" key="1">
    <citation type="submission" date="2016-09" db="EMBL/GenBank/DDBJ databases">
        <authorList>
            <person name="Guldener U."/>
        </authorList>
    </citation>
    <scope>NUCLEOTIDE SEQUENCE [LARGE SCALE GENOMIC DNA]</scope>
    <source>
        <strain evidence="2">V64-1</strain>
    </source>
</reference>